<protein>
    <submittedName>
        <fullName evidence="7">CVP2 like 1</fullName>
    </submittedName>
</protein>
<sequence>MRDENSKKSKLSWPKTLVKKWFNIKSKAEDFHADDVVFEGGDEEWISNNFSEREACTVKKSKTDRSSRRNSERPRRSKIDLEASQVTDVHNYRIFVATWNVAGKSPPSGLNLEDWLHASPLADIYVLGFQEIVPLNAGNVLGTEDNGPARKWLSLIRKTLNRLPGTSCGYQTPSPIPDPIVELDADFEGSTRQKASSFFHRRSFQSLSRSIRMADSDMPMPQPRLDRRFSVCDRVMFGHRPSDYDPNYKWGSSDDETGTGDYSPGTTCYSPNSYNGSISMEDRDRHSGQSNSRYCLVASKQMVGIFLSIWVKSDLRASVRGMKVSCVGRGLMGYLGNKGSISISMSLHQTSFCFICSHLTSGEKEGDELRRNSDVMEILRKTRFPRVHDMGDENSPQTILEHDRIIWLGDLNYRIALSYRSAKALVEMRNWRALLENDQACRFFQQLRIEQRRGRVFEGWNEGKIYFPPTYKYSNNSDRYAGDDMHPKEKRRTPAWCDRILWHGRGVHQLSYVRGESRFSDHRPVYSVFLAEVESINRSRIKKSMSCSSSRIEVEELLPHSYGHNDRRHDFVTKIQT</sequence>
<accession>A0A7J0GS03</accession>
<dbReference type="GO" id="GO:0046856">
    <property type="term" value="P:phosphatidylinositol dephosphorylation"/>
    <property type="evidence" value="ECO:0007669"/>
    <property type="project" value="InterPro"/>
</dbReference>
<dbReference type="PANTHER" id="PTHR45666">
    <property type="entry name" value="TYPE IV INOSITOL POLYPHOSPHATE 5-PHOSPHATASE 9"/>
    <property type="match status" value="1"/>
</dbReference>
<organism evidence="7 8">
    <name type="scientific">Actinidia rufa</name>
    <dbReference type="NCBI Taxonomy" id="165716"/>
    <lineage>
        <taxon>Eukaryota</taxon>
        <taxon>Viridiplantae</taxon>
        <taxon>Streptophyta</taxon>
        <taxon>Embryophyta</taxon>
        <taxon>Tracheophyta</taxon>
        <taxon>Spermatophyta</taxon>
        <taxon>Magnoliopsida</taxon>
        <taxon>eudicotyledons</taxon>
        <taxon>Gunneridae</taxon>
        <taxon>Pentapetalae</taxon>
        <taxon>asterids</taxon>
        <taxon>Ericales</taxon>
        <taxon>Actinidiaceae</taxon>
        <taxon>Actinidia</taxon>
    </lineage>
</organism>
<dbReference type="FunFam" id="3.60.10.10:FF:000019">
    <property type="entry name" value="Type IV inositol polyphosphate 5-phosphatase 7"/>
    <property type="match status" value="1"/>
</dbReference>
<dbReference type="GO" id="GO:0010305">
    <property type="term" value="P:leaf vascular tissue pattern formation"/>
    <property type="evidence" value="ECO:0007669"/>
    <property type="project" value="UniProtKB-ARBA"/>
</dbReference>
<dbReference type="SMART" id="SM00128">
    <property type="entry name" value="IPPc"/>
    <property type="match status" value="1"/>
</dbReference>
<dbReference type="GO" id="GO:0004445">
    <property type="term" value="F:inositol-polyphosphate 5-phosphatase activity"/>
    <property type="evidence" value="ECO:0007669"/>
    <property type="project" value="InterPro"/>
</dbReference>
<dbReference type="InterPro" id="IPR036691">
    <property type="entry name" value="Endo/exonu/phosph_ase_sf"/>
</dbReference>
<proteinExistence type="inferred from homology"/>
<dbReference type="FunFam" id="3.60.10.10:FF:000023">
    <property type="entry name" value="Type IV inositol polyphosphate 5-phosphatase 7"/>
    <property type="match status" value="1"/>
</dbReference>
<dbReference type="EMBL" id="BJWL01000023">
    <property type="protein sequence ID" value="GFZ13605.1"/>
    <property type="molecule type" value="Genomic_DNA"/>
</dbReference>
<dbReference type="GO" id="GO:0004439">
    <property type="term" value="F:phosphatidylinositol-4,5-bisphosphate 5-phosphatase activity"/>
    <property type="evidence" value="ECO:0007669"/>
    <property type="project" value="UniProtKB-EC"/>
</dbReference>
<evidence type="ECO:0000256" key="1">
    <source>
        <dbReference type="ARBA" id="ARBA00001786"/>
    </source>
</evidence>
<comment type="catalytic activity">
    <reaction evidence="1">
        <text>a 1,2-diacyl-sn-glycero-3-phospho-(1D-myo-inositol-4,5-bisphosphate) + H2O = a 1,2-diacyl-sn-glycero-3-phospho-(1D-myo-inositol 4-phosphate) + phosphate</text>
        <dbReference type="Rhea" id="RHEA:22764"/>
        <dbReference type="ChEBI" id="CHEBI:15377"/>
        <dbReference type="ChEBI" id="CHEBI:43474"/>
        <dbReference type="ChEBI" id="CHEBI:58178"/>
        <dbReference type="ChEBI" id="CHEBI:58456"/>
        <dbReference type="EC" id="3.1.3.36"/>
    </reaction>
</comment>
<feature type="domain" description="Inositol polyphosphate-related phosphatase" evidence="6">
    <location>
        <begin position="227"/>
        <end position="537"/>
    </location>
</feature>
<gene>
    <name evidence="7" type="ORF">Acr_23g0019900</name>
</gene>
<dbReference type="InterPro" id="IPR000300">
    <property type="entry name" value="IPPc"/>
</dbReference>
<evidence type="ECO:0000256" key="3">
    <source>
        <dbReference type="ARBA" id="ARBA00022801"/>
    </source>
</evidence>
<dbReference type="SUPFAM" id="SSF56219">
    <property type="entry name" value="DNase I-like"/>
    <property type="match status" value="1"/>
</dbReference>
<keyword evidence="3" id="KW-0378">Hydrolase</keyword>
<dbReference type="InterPro" id="IPR045849">
    <property type="entry name" value="IP5P_plant"/>
</dbReference>
<dbReference type="PANTHER" id="PTHR45666:SF22">
    <property type="entry name" value="TYPE I INOSITOL POLYPHOSPHATE 5-PHOSPHATASE 4"/>
    <property type="match status" value="1"/>
</dbReference>
<feature type="region of interest" description="Disordered" evidence="5">
    <location>
        <begin position="57"/>
        <end position="78"/>
    </location>
</feature>
<dbReference type="Pfam" id="PF22669">
    <property type="entry name" value="Exo_endo_phos2"/>
    <property type="match status" value="2"/>
</dbReference>
<comment type="catalytic activity">
    <reaction evidence="4">
        <text>a 1,2-diacyl-sn-glycero-3-phospho-(1D-myo-inositol-3,4,5-trisphosphate) + H2O = a 1,2-diacyl-sn-glycero-3-phospho-(1D-myo-inositol-3,4-bisphosphate) + phosphate</text>
        <dbReference type="Rhea" id="RHEA:25528"/>
        <dbReference type="ChEBI" id="CHEBI:15377"/>
        <dbReference type="ChEBI" id="CHEBI:43474"/>
        <dbReference type="ChEBI" id="CHEBI:57658"/>
        <dbReference type="ChEBI" id="CHEBI:57836"/>
        <dbReference type="EC" id="3.1.3.86"/>
    </reaction>
</comment>
<dbReference type="OrthoDB" id="62798at2759"/>
<evidence type="ECO:0000256" key="4">
    <source>
        <dbReference type="ARBA" id="ARBA00051871"/>
    </source>
</evidence>
<evidence type="ECO:0000256" key="5">
    <source>
        <dbReference type="SAM" id="MobiDB-lite"/>
    </source>
</evidence>
<dbReference type="Proteomes" id="UP000585474">
    <property type="component" value="Unassembled WGS sequence"/>
</dbReference>
<dbReference type="AlphaFoldDB" id="A0A7J0GS03"/>
<feature type="region of interest" description="Disordered" evidence="5">
    <location>
        <begin position="247"/>
        <end position="268"/>
    </location>
</feature>
<keyword evidence="8" id="KW-1185">Reference proteome</keyword>
<evidence type="ECO:0000256" key="2">
    <source>
        <dbReference type="ARBA" id="ARBA00010768"/>
    </source>
</evidence>
<comment type="caution">
    <text evidence="7">The sequence shown here is derived from an EMBL/GenBank/DDBJ whole genome shotgun (WGS) entry which is preliminary data.</text>
</comment>
<evidence type="ECO:0000259" key="6">
    <source>
        <dbReference type="SMART" id="SM00128"/>
    </source>
</evidence>
<reference evidence="7 8" key="1">
    <citation type="submission" date="2019-07" db="EMBL/GenBank/DDBJ databases">
        <title>De Novo Assembly of kiwifruit Actinidia rufa.</title>
        <authorList>
            <person name="Sugita-Konishi S."/>
            <person name="Sato K."/>
            <person name="Mori E."/>
            <person name="Abe Y."/>
            <person name="Kisaki G."/>
            <person name="Hamano K."/>
            <person name="Suezawa K."/>
            <person name="Otani M."/>
            <person name="Fukuda T."/>
            <person name="Manabe T."/>
            <person name="Gomi K."/>
            <person name="Tabuchi M."/>
            <person name="Akimitsu K."/>
            <person name="Kataoka I."/>
        </authorList>
    </citation>
    <scope>NUCLEOTIDE SEQUENCE [LARGE SCALE GENOMIC DNA]</scope>
    <source>
        <strain evidence="8">cv. Fuchu</strain>
    </source>
</reference>
<evidence type="ECO:0000313" key="8">
    <source>
        <dbReference type="Proteomes" id="UP000585474"/>
    </source>
</evidence>
<comment type="similarity">
    <text evidence="2">Belongs to the inositol polyphosphate 5-phosphatase family.</text>
</comment>
<dbReference type="GO" id="GO:0034485">
    <property type="term" value="F:phosphatidylinositol-3,4,5-trisphosphate 5-phosphatase activity"/>
    <property type="evidence" value="ECO:0007669"/>
    <property type="project" value="UniProtKB-EC"/>
</dbReference>
<dbReference type="Gene3D" id="3.60.10.10">
    <property type="entry name" value="Endonuclease/exonuclease/phosphatase"/>
    <property type="match status" value="2"/>
</dbReference>
<evidence type="ECO:0000313" key="7">
    <source>
        <dbReference type="EMBL" id="GFZ13605.1"/>
    </source>
</evidence>
<name>A0A7J0GS03_9ERIC</name>